<keyword evidence="6" id="KW-1185">Reference proteome</keyword>
<reference evidence="6" key="1">
    <citation type="submission" date="2017-01" db="EMBL/GenBank/DDBJ databases">
        <authorList>
            <person name="Varghese N."/>
            <person name="Submissions S."/>
        </authorList>
    </citation>
    <scope>NUCLEOTIDE SEQUENCE [LARGE SCALE GENOMIC DNA]</scope>
    <source>
        <strain evidence="6">DSM 24913</strain>
    </source>
</reference>
<dbReference type="PROSITE" id="PS50995">
    <property type="entry name" value="HTH_MARR_2"/>
    <property type="match status" value="1"/>
</dbReference>
<keyword evidence="3" id="KW-0804">Transcription</keyword>
<dbReference type="Proteomes" id="UP000185639">
    <property type="component" value="Unassembled WGS sequence"/>
</dbReference>
<evidence type="ECO:0000313" key="5">
    <source>
        <dbReference type="EMBL" id="SIT18010.1"/>
    </source>
</evidence>
<dbReference type="PRINTS" id="PR00598">
    <property type="entry name" value="HTHMARR"/>
</dbReference>
<dbReference type="RefSeq" id="WP_076517932.1">
    <property type="nucleotide sequence ID" value="NZ_FTOH01000014.1"/>
</dbReference>
<organism evidence="5 6">
    <name type="scientific">Thalassolituus maritimus</name>
    <dbReference type="NCBI Taxonomy" id="484498"/>
    <lineage>
        <taxon>Bacteria</taxon>
        <taxon>Pseudomonadati</taxon>
        <taxon>Pseudomonadota</taxon>
        <taxon>Gammaproteobacteria</taxon>
        <taxon>Oceanospirillales</taxon>
        <taxon>Oceanospirillaceae</taxon>
        <taxon>Thalassolituus</taxon>
    </lineage>
</organism>
<dbReference type="GO" id="GO:0003677">
    <property type="term" value="F:DNA binding"/>
    <property type="evidence" value="ECO:0007669"/>
    <property type="project" value="UniProtKB-KW"/>
</dbReference>
<dbReference type="EMBL" id="FTOH01000014">
    <property type="protein sequence ID" value="SIT18010.1"/>
    <property type="molecule type" value="Genomic_DNA"/>
</dbReference>
<dbReference type="Gene3D" id="1.10.10.10">
    <property type="entry name" value="Winged helix-like DNA-binding domain superfamily/Winged helix DNA-binding domain"/>
    <property type="match status" value="1"/>
</dbReference>
<dbReference type="SUPFAM" id="SSF46785">
    <property type="entry name" value="Winged helix' DNA-binding domain"/>
    <property type="match status" value="1"/>
</dbReference>
<protein>
    <submittedName>
        <fullName evidence="5">Transcriptional regulator, MarR family</fullName>
    </submittedName>
</protein>
<accession>A0A1N7Q537</accession>
<proteinExistence type="predicted"/>
<dbReference type="SMART" id="SM00347">
    <property type="entry name" value="HTH_MARR"/>
    <property type="match status" value="1"/>
</dbReference>
<dbReference type="AlphaFoldDB" id="A0A1N7Q537"/>
<evidence type="ECO:0000313" key="6">
    <source>
        <dbReference type="Proteomes" id="UP000185639"/>
    </source>
</evidence>
<dbReference type="InterPro" id="IPR036388">
    <property type="entry name" value="WH-like_DNA-bd_sf"/>
</dbReference>
<dbReference type="STRING" id="484498.SAMN05421686_1149"/>
<keyword evidence="2" id="KW-0238">DNA-binding</keyword>
<name>A0A1N7Q537_9GAMM</name>
<evidence type="ECO:0000259" key="4">
    <source>
        <dbReference type="PROSITE" id="PS50995"/>
    </source>
</evidence>
<dbReference type="InterPro" id="IPR036390">
    <property type="entry name" value="WH_DNA-bd_sf"/>
</dbReference>
<dbReference type="PANTHER" id="PTHR42756:SF1">
    <property type="entry name" value="TRANSCRIPTIONAL REPRESSOR OF EMRAB OPERON"/>
    <property type="match status" value="1"/>
</dbReference>
<gene>
    <name evidence="5" type="ORF">SAMN05421686_1149</name>
</gene>
<keyword evidence="1" id="KW-0805">Transcription regulation</keyword>
<feature type="domain" description="HTH marR-type" evidence="4">
    <location>
        <begin position="1"/>
        <end position="137"/>
    </location>
</feature>
<dbReference type="GO" id="GO:0003700">
    <property type="term" value="F:DNA-binding transcription factor activity"/>
    <property type="evidence" value="ECO:0007669"/>
    <property type="project" value="InterPro"/>
</dbReference>
<dbReference type="PANTHER" id="PTHR42756">
    <property type="entry name" value="TRANSCRIPTIONAL REGULATOR, MARR"/>
    <property type="match status" value="1"/>
</dbReference>
<sequence>MSDIQVVSAASDLLHAFKSALQDELSNAGVSLTPTEVKVLRVIERQDSCTPLRLTRVLNRDKAQITRMLATLEKKQLIERKQNPEDKRSQLIEVTDYGSQLIKESKRPEANITERMATGVNAADLTQCLDTLNKLSRNLSQ</sequence>
<evidence type="ECO:0000256" key="3">
    <source>
        <dbReference type="ARBA" id="ARBA00023163"/>
    </source>
</evidence>
<dbReference type="Pfam" id="PF01047">
    <property type="entry name" value="MarR"/>
    <property type="match status" value="1"/>
</dbReference>
<dbReference type="InterPro" id="IPR000835">
    <property type="entry name" value="HTH_MarR-typ"/>
</dbReference>
<evidence type="ECO:0000256" key="2">
    <source>
        <dbReference type="ARBA" id="ARBA00023125"/>
    </source>
</evidence>
<dbReference type="OrthoDB" id="6196575at2"/>
<evidence type="ECO:0000256" key="1">
    <source>
        <dbReference type="ARBA" id="ARBA00023015"/>
    </source>
</evidence>